<feature type="coiled-coil region" evidence="1">
    <location>
        <begin position="32"/>
        <end position="75"/>
    </location>
</feature>
<keyword evidence="3" id="KW-1185">Reference proteome</keyword>
<dbReference type="SMR" id="A2DX53"/>
<gene>
    <name evidence="2" type="ORF">TVAG_019810</name>
</gene>
<dbReference type="Proteomes" id="UP000001542">
    <property type="component" value="Unassembled WGS sequence"/>
</dbReference>
<protein>
    <submittedName>
        <fullName evidence="2">Uncharacterized protein</fullName>
    </submittedName>
</protein>
<evidence type="ECO:0000256" key="1">
    <source>
        <dbReference type="SAM" id="Coils"/>
    </source>
</evidence>
<evidence type="ECO:0000313" key="3">
    <source>
        <dbReference type="Proteomes" id="UP000001542"/>
    </source>
</evidence>
<organism evidence="2 3">
    <name type="scientific">Trichomonas vaginalis (strain ATCC PRA-98 / G3)</name>
    <dbReference type="NCBI Taxonomy" id="412133"/>
    <lineage>
        <taxon>Eukaryota</taxon>
        <taxon>Metamonada</taxon>
        <taxon>Parabasalia</taxon>
        <taxon>Trichomonadida</taxon>
        <taxon>Trichomonadidae</taxon>
        <taxon>Trichomonas</taxon>
    </lineage>
</organism>
<sequence length="234" mass="27897">MKQLNKRQNLLTEKEFLNDYLSVLREEVNARYIKLHKKINKQYNNLKNTKNEEFQNKLRQMRRKHKNELSQLKKNWDSDIEKINSTINKDLKTELTTHLLISKDIEEEDESSELSFNLSQKIYIQKKNAINQEYMKKFQACYARHVEENQNLLSDFKADLLLKRSQYNAAITSILEQRKRDISDAQIRFVEVVSESDFDAETKINLIEAYTNLRDQIEEAVTKDRTSITYSFGF</sequence>
<keyword evidence="1" id="KW-0175">Coiled coil</keyword>
<dbReference type="RefSeq" id="XP_001327303.1">
    <property type="nucleotide sequence ID" value="XM_001327268.1"/>
</dbReference>
<reference evidence="2" key="1">
    <citation type="submission" date="2006-10" db="EMBL/GenBank/DDBJ databases">
        <authorList>
            <person name="Amadeo P."/>
            <person name="Zhao Q."/>
            <person name="Wortman J."/>
            <person name="Fraser-Liggett C."/>
            <person name="Carlton J."/>
        </authorList>
    </citation>
    <scope>NUCLEOTIDE SEQUENCE</scope>
    <source>
        <strain evidence="2">G3</strain>
    </source>
</reference>
<dbReference type="EMBL" id="DS113261">
    <property type="protein sequence ID" value="EAY15080.1"/>
    <property type="molecule type" value="Genomic_DNA"/>
</dbReference>
<accession>A2DX53</accession>
<dbReference type="VEuPathDB" id="TrichDB:TVAGG3_0185990"/>
<evidence type="ECO:0000313" key="2">
    <source>
        <dbReference type="EMBL" id="EAY15080.1"/>
    </source>
</evidence>
<dbReference type="InParanoid" id="A2DX53"/>
<dbReference type="AlphaFoldDB" id="A2DX53"/>
<dbReference type="KEGG" id="tva:4773080"/>
<name>A2DX53_TRIV3</name>
<proteinExistence type="predicted"/>
<reference evidence="2" key="2">
    <citation type="journal article" date="2007" name="Science">
        <title>Draft genome sequence of the sexually transmitted pathogen Trichomonas vaginalis.</title>
        <authorList>
            <person name="Carlton J.M."/>
            <person name="Hirt R.P."/>
            <person name="Silva J.C."/>
            <person name="Delcher A.L."/>
            <person name="Schatz M."/>
            <person name="Zhao Q."/>
            <person name="Wortman J.R."/>
            <person name="Bidwell S.L."/>
            <person name="Alsmark U.C.M."/>
            <person name="Besteiro S."/>
            <person name="Sicheritz-Ponten T."/>
            <person name="Noel C.J."/>
            <person name="Dacks J.B."/>
            <person name="Foster P.G."/>
            <person name="Simillion C."/>
            <person name="Van de Peer Y."/>
            <person name="Miranda-Saavedra D."/>
            <person name="Barton G.J."/>
            <person name="Westrop G.D."/>
            <person name="Mueller S."/>
            <person name="Dessi D."/>
            <person name="Fiori P.L."/>
            <person name="Ren Q."/>
            <person name="Paulsen I."/>
            <person name="Zhang H."/>
            <person name="Bastida-Corcuera F.D."/>
            <person name="Simoes-Barbosa A."/>
            <person name="Brown M.T."/>
            <person name="Hayes R.D."/>
            <person name="Mukherjee M."/>
            <person name="Okumura C.Y."/>
            <person name="Schneider R."/>
            <person name="Smith A.J."/>
            <person name="Vanacova S."/>
            <person name="Villalvazo M."/>
            <person name="Haas B.J."/>
            <person name="Pertea M."/>
            <person name="Feldblyum T.V."/>
            <person name="Utterback T.R."/>
            <person name="Shu C.L."/>
            <person name="Osoegawa K."/>
            <person name="de Jong P.J."/>
            <person name="Hrdy I."/>
            <person name="Horvathova L."/>
            <person name="Zubacova Z."/>
            <person name="Dolezal P."/>
            <person name="Malik S.B."/>
            <person name="Logsdon J.M. Jr."/>
            <person name="Henze K."/>
            <person name="Gupta A."/>
            <person name="Wang C.C."/>
            <person name="Dunne R.L."/>
            <person name="Upcroft J.A."/>
            <person name="Upcroft P."/>
            <person name="White O."/>
            <person name="Salzberg S.L."/>
            <person name="Tang P."/>
            <person name="Chiu C.-H."/>
            <person name="Lee Y.-S."/>
            <person name="Embley T.M."/>
            <person name="Coombs G.H."/>
            <person name="Mottram J.C."/>
            <person name="Tachezy J."/>
            <person name="Fraser-Liggett C.M."/>
            <person name="Johnson P.J."/>
        </authorList>
    </citation>
    <scope>NUCLEOTIDE SEQUENCE [LARGE SCALE GENOMIC DNA]</scope>
    <source>
        <strain evidence="2">G3</strain>
    </source>
</reference>
<dbReference type="VEuPathDB" id="TrichDB:TVAG_019810"/>